<evidence type="ECO:0000313" key="4">
    <source>
        <dbReference type="EMBL" id="ROR73154.1"/>
    </source>
</evidence>
<dbReference type="InterPro" id="IPR020904">
    <property type="entry name" value="Sc_DH/Rdtase_CS"/>
</dbReference>
<comment type="caution">
    <text evidence="4">The sequence shown here is derived from an EMBL/GenBank/DDBJ whole genome shotgun (WGS) entry which is preliminary data.</text>
</comment>
<dbReference type="InterPro" id="IPR002347">
    <property type="entry name" value="SDR_fam"/>
</dbReference>
<organism evidence="4 5">
    <name type="scientific">Bogoriella caseilytica</name>
    <dbReference type="NCBI Taxonomy" id="56055"/>
    <lineage>
        <taxon>Bacteria</taxon>
        <taxon>Bacillati</taxon>
        <taxon>Actinomycetota</taxon>
        <taxon>Actinomycetes</taxon>
        <taxon>Micrococcales</taxon>
        <taxon>Bogoriellaceae</taxon>
        <taxon>Bogoriella</taxon>
    </lineage>
</organism>
<keyword evidence="5" id="KW-1185">Reference proteome</keyword>
<dbReference type="CDD" id="cd05233">
    <property type="entry name" value="SDR_c"/>
    <property type="match status" value="1"/>
</dbReference>
<gene>
    <name evidence="4" type="ORF">EDD31_1520</name>
</gene>
<reference evidence="4 5" key="1">
    <citation type="submission" date="2018-11" db="EMBL/GenBank/DDBJ databases">
        <title>Sequencing the genomes of 1000 actinobacteria strains.</title>
        <authorList>
            <person name="Klenk H.-P."/>
        </authorList>
    </citation>
    <scope>NUCLEOTIDE SEQUENCE [LARGE SCALE GENOMIC DNA]</scope>
    <source>
        <strain evidence="4 5">DSM 11294</strain>
    </source>
</reference>
<dbReference type="PRINTS" id="PR00080">
    <property type="entry name" value="SDRFAMILY"/>
</dbReference>
<name>A0A3N2BDN9_9MICO</name>
<dbReference type="EMBL" id="RKHK01000001">
    <property type="protein sequence ID" value="ROR73154.1"/>
    <property type="molecule type" value="Genomic_DNA"/>
</dbReference>
<sequence>MTIPQTLTGRRVIITGGGVGIGRAIAERFVGAGATVSVTTHSRSAEEVVAEAARQGITLLGARLDVTDSAAVTRVVDDLAARMGGLDVVVNNAGGLVARHPLASMSDEHWDAVWKLNVSSVFYVSRAALRHLGEGGRVINISSLAGANGGSGGAGVYATSKAAVDGFTRTLAKEVAAAGITVNSIAPGLILETPFHETFTPVADQEKAIAGIPVGRAGLPADVACAAEHLARSDSGFTTGAVLDVNGGAYFS</sequence>
<dbReference type="InterPro" id="IPR057326">
    <property type="entry name" value="KR_dom"/>
</dbReference>
<dbReference type="RefSeq" id="WP_123303612.1">
    <property type="nucleotide sequence ID" value="NZ_RKHK01000001.1"/>
</dbReference>
<protein>
    <submittedName>
        <fullName evidence="4">3-oxoacyl-[acyl-carrier protein] reductase</fullName>
    </submittedName>
</protein>
<evidence type="ECO:0000313" key="5">
    <source>
        <dbReference type="Proteomes" id="UP000280668"/>
    </source>
</evidence>
<dbReference type="Pfam" id="PF13561">
    <property type="entry name" value="adh_short_C2"/>
    <property type="match status" value="1"/>
</dbReference>
<feature type="domain" description="Ketoreductase" evidence="3">
    <location>
        <begin position="10"/>
        <end position="193"/>
    </location>
</feature>
<dbReference type="SMART" id="SM00822">
    <property type="entry name" value="PKS_KR"/>
    <property type="match status" value="1"/>
</dbReference>
<dbReference type="SUPFAM" id="SSF51735">
    <property type="entry name" value="NAD(P)-binding Rossmann-fold domains"/>
    <property type="match status" value="1"/>
</dbReference>
<dbReference type="PANTHER" id="PTHR42760:SF40">
    <property type="entry name" value="3-OXOACYL-[ACYL-CARRIER-PROTEIN] REDUCTASE, CHLOROPLASTIC"/>
    <property type="match status" value="1"/>
</dbReference>
<dbReference type="AlphaFoldDB" id="A0A3N2BDN9"/>
<keyword evidence="2" id="KW-0560">Oxidoreductase</keyword>
<dbReference type="PANTHER" id="PTHR42760">
    <property type="entry name" value="SHORT-CHAIN DEHYDROGENASES/REDUCTASES FAMILY MEMBER"/>
    <property type="match status" value="1"/>
</dbReference>
<dbReference type="Proteomes" id="UP000280668">
    <property type="component" value="Unassembled WGS sequence"/>
</dbReference>
<dbReference type="PRINTS" id="PR00081">
    <property type="entry name" value="GDHRDH"/>
</dbReference>
<dbReference type="OrthoDB" id="286404at2"/>
<dbReference type="GO" id="GO:0030497">
    <property type="term" value="P:fatty acid elongation"/>
    <property type="evidence" value="ECO:0007669"/>
    <property type="project" value="TreeGrafter"/>
</dbReference>
<evidence type="ECO:0000259" key="3">
    <source>
        <dbReference type="SMART" id="SM00822"/>
    </source>
</evidence>
<accession>A0A3N2BDN9</accession>
<dbReference type="PROSITE" id="PS00061">
    <property type="entry name" value="ADH_SHORT"/>
    <property type="match status" value="1"/>
</dbReference>
<evidence type="ECO:0000256" key="2">
    <source>
        <dbReference type="ARBA" id="ARBA00023002"/>
    </source>
</evidence>
<comment type="similarity">
    <text evidence="1">Belongs to the short-chain dehydrogenases/reductases (SDR) family.</text>
</comment>
<dbReference type="InterPro" id="IPR036291">
    <property type="entry name" value="NAD(P)-bd_dom_sf"/>
</dbReference>
<dbReference type="GO" id="GO:0016616">
    <property type="term" value="F:oxidoreductase activity, acting on the CH-OH group of donors, NAD or NADP as acceptor"/>
    <property type="evidence" value="ECO:0007669"/>
    <property type="project" value="UniProtKB-ARBA"/>
</dbReference>
<dbReference type="Gene3D" id="3.40.50.720">
    <property type="entry name" value="NAD(P)-binding Rossmann-like Domain"/>
    <property type="match status" value="1"/>
</dbReference>
<dbReference type="FunFam" id="3.40.50.720:FF:000084">
    <property type="entry name" value="Short-chain dehydrogenase reductase"/>
    <property type="match status" value="1"/>
</dbReference>
<evidence type="ECO:0000256" key="1">
    <source>
        <dbReference type="ARBA" id="ARBA00006484"/>
    </source>
</evidence>
<proteinExistence type="inferred from homology"/>